<dbReference type="InterPro" id="IPR011701">
    <property type="entry name" value="MFS"/>
</dbReference>
<feature type="transmembrane region" description="Helical" evidence="5">
    <location>
        <begin position="217"/>
        <end position="239"/>
    </location>
</feature>
<feature type="transmembrane region" description="Helical" evidence="5">
    <location>
        <begin position="260"/>
        <end position="285"/>
    </location>
</feature>
<feature type="domain" description="Major facilitator superfamily (MFS) profile" evidence="6">
    <location>
        <begin position="8"/>
        <end position="463"/>
    </location>
</feature>
<feature type="transmembrane region" description="Helical" evidence="5">
    <location>
        <begin position="356"/>
        <end position="381"/>
    </location>
</feature>
<dbReference type="SUPFAM" id="SSF103473">
    <property type="entry name" value="MFS general substrate transporter"/>
    <property type="match status" value="1"/>
</dbReference>
<sequence length="469" mass="50568">MDREFWKYVPILAFISVMTMYVEMVVLPSLPKIESEFNVSSSQGSWILSSETLSGMTLAPFVGRIADSAGRKKVLLTILAVYLVSVGLTSLSPNFVILLISRAVQGIGLSINPLAYTIIRERLSDKELPVAQGIIASTFAVGAAISIPIGSFVSQYFSWQFAYVTAIPFLLLALALAWIVLPSSKPSVVKDIDSIGIVLLAIGFLLIGVGFTEAPIWGWTSPGFISLLFAGISFLVIFSSHIRKVRSPLINPEDLRNPNVAVPLISSFITGFGLFLTFQSLVFLFELPKPVGYGLNILETGETMAPISLVLLVGGPLFGSLVNKVGYKRVITFSSTSSAATLAALSFVVGKVSIPLLMGVLVSVLFFISGMNVTRITLLLASSSRERMASMTGTNTSMRLMGNTLGPIISGSLQDTFKFPLFLGFVGNVPLFTFIPSIQAFQFSFITSMFSILSVVILATRIKEGIPVR</sequence>
<evidence type="ECO:0000313" key="7">
    <source>
        <dbReference type="EMBL" id="AEB95289.1"/>
    </source>
</evidence>
<evidence type="ECO:0000256" key="2">
    <source>
        <dbReference type="ARBA" id="ARBA00022692"/>
    </source>
</evidence>
<evidence type="ECO:0000259" key="6">
    <source>
        <dbReference type="PROSITE" id="PS50850"/>
    </source>
</evidence>
<accession>F4G391</accession>
<evidence type="ECO:0000256" key="5">
    <source>
        <dbReference type="SAM" id="Phobius"/>
    </source>
</evidence>
<name>F4G391_METCR</name>
<keyword evidence="2 5" id="KW-0812">Transmembrane</keyword>
<organism evidence="7 8">
    <name type="scientific">Metallosphaera cuprina (strain Ar-4)</name>
    <dbReference type="NCBI Taxonomy" id="1006006"/>
    <lineage>
        <taxon>Archaea</taxon>
        <taxon>Thermoproteota</taxon>
        <taxon>Thermoprotei</taxon>
        <taxon>Sulfolobales</taxon>
        <taxon>Sulfolobaceae</taxon>
        <taxon>Metallosphaera</taxon>
    </lineage>
</organism>
<dbReference type="InterPro" id="IPR005829">
    <property type="entry name" value="Sugar_transporter_CS"/>
</dbReference>
<keyword evidence="4 5" id="KW-0472">Membrane</keyword>
<feature type="transmembrane region" description="Helical" evidence="5">
    <location>
        <begin position="161"/>
        <end position="180"/>
    </location>
</feature>
<evidence type="ECO:0000313" key="8">
    <source>
        <dbReference type="Proteomes" id="UP000007812"/>
    </source>
</evidence>
<feature type="transmembrane region" description="Helical" evidence="5">
    <location>
        <begin position="192"/>
        <end position="211"/>
    </location>
</feature>
<proteinExistence type="predicted"/>
<dbReference type="RefSeq" id="WP_013737787.1">
    <property type="nucleotide sequence ID" value="NC_015435.1"/>
</dbReference>
<dbReference type="PANTHER" id="PTHR42718">
    <property type="entry name" value="MAJOR FACILITATOR SUPERFAMILY MULTIDRUG TRANSPORTER MFSC"/>
    <property type="match status" value="1"/>
</dbReference>
<keyword evidence="8" id="KW-1185">Reference proteome</keyword>
<dbReference type="PATRIC" id="fig|1006006.8.peg.1180"/>
<feature type="transmembrane region" description="Helical" evidence="5">
    <location>
        <begin position="12"/>
        <end position="31"/>
    </location>
</feature>
<feature type="transmembrane region" description="Helical" evidence="5">
    <location>
        <begin position="441"/>
        <end position="460"/>
    </location>
</feature>
<feature type="transmembrane region" description="Helical" evidence="5">
    <location>
        <begin position="130"/>
        <end position="149"/>
    </location>
</feature>
<dbReference type="Proteomes" id="UP000007812">
    <property type="component" value="Chromosome"/>
</dbReference>
<dbReference type="OrthoDB" id="117970at2157"/>
<reference evidence="7 8" key="1">
    <citation type="journal article" date="2011" name="J. Bacteriol.">
        <title>Complete genome sequence of Metallosphaera cuprina, a metal sulfide-oxidizing archaeon from a hot spring.</title>
        <authorList>
            <person name="Liu L.J."/>
            <person name="You X.Y."/>
            <person name="Zheng H."/>
            <person name="Wang S."/>
            <person name="Jiang C.Y."/>
            <person name="Liu S.J."/>
        </authorList>
    </citation>
    <scope>NUCLEOTIDE SEQUENCE [LARGE SCALE GENOMIC DNA]</scope>
    <source>
        <strain evidence="7 8">Ar-4</strain>
    </source>
</reference>
<evidence type="ECO:0000256" key="1">
    <source>
        <dbReference type="ARBA" id="ARBA00004141"/>
    </source>
</evidence>
<comment type="subcellular location">
    <subcellularLocation>
        <location evidence="1">Membrane</location>
        <topology evidence="1">Multi-pass membrane protein</topology>
    </subcellularLocation>
</comment>
<dbReference type="PROSITE" id="PS50850">
    <property type="entry name" value="MFS"/>
    <property type="match status" value="1"/>
</dbReference>
<dbReference type="CDD" id="cd17504">
    <property type="entry name" value="MFS_MMR_MDR_like"/>
    <property type="match status" value="1"/>
</dbReference>
<dbReference type="GeneID" id="10493375"/>
<dbReference type="HOGENOM" id="CLU_000960_34_0_2"/>
<evidence type="ECO:0000256" key="3">
    <source>
        <dbReference type="ARBA" id="ARBA00022989"/>
    </source>
</evidence>
<protein>
    <submittedName>
        <fullName evidence="7">Major facilitator transporter</fullName>
    </submittedName>
</protein>
<gene>
    <name evidence="7" type="ordered locus">Mcup_1184</name>
</gene>
<dbReference type="PRINTS" id="PR01036">
    <property type="entry name" value="TCRTETB"/>
</dbReference>
<dbReference type="GO" id="GO:0016020">
    <property type="term" value="C:membrane"/>
    <property type="evidence" value="ECO:0007669"/>
    <property type="project" value="UniProtKB-SubCell"/>
</dbReference>
<dbReference type="eggNOG" id="arCOG00144">
    <property type="taxonomic scope" value="Archaea"/>
</dbReference>
<evidence type="ECO:0000256" key="4">
    <source>
        <dbReference type="ARBA" id="ARBA00023136"/>
    </source>
</evidence>
<feature type="transmembrane region" description="Helical" evidence="5">
    <location>
        <begin position="74"/>
        <end position="91"/>
    </location>
</feature>
<dbReference type="InterPro" id="IPR036259">
    <property type="entry name" value="MFS_trans_sf"/>
</dbReference>
<dbReference type="Gene3D" id="1.20.1250.20">
    <property type="entry name" value="MFS general substrate transporter like domains"/>
    <property type="match status" value="2"/>
</dbReference>
<feature type="transmembrane region" description="Helical" evidence="5">
    <location>
        <begin position="330"/>
        <end position="350"/>
    </location>
</feature>
<dbReference type="Pfam" id="PF07690">
    <property type="entry name" value="MFS_1"/>
    <property type="match status" value="1"/>
</dbReference>
<feature type="transmembrane region" description="Helical" evidence="5">
    <location>
        <begin position="305"/>
        <end position="323"/>
    </location>
</feature>
<dbReference type="AlphaFoldDB" id="F4G391"/>
<keyword evidence="3 5" id="KW-1133">Transmembrane helix</keyword>
<dbReference type="PANTHER" id="PTHR42718:SF35">
    <property type="entry name" value="BLL0718 PROTEIN"/>
    <property type="match status" value="1"/>
</dbReference>
<dbReference type="InterPro" id="IPR020846">
    <property type="entry name" value="MFS_dom"/>
</dbReference>
<dbReference type="GO" id="GO:0022857">
    <property type="term" value="F:transmembrane transporter activity"/>
    <property type="evidence" value="ECO:0007669"/>
    <property type="project" value="InterPro"/>
</dbReference>
<dbReference type="KEGG" id="mcn:Mcup_1184"/>
<dbReference type="PROSITE" id="PS00216">
    <property type="entry name" value="SUGAR_TRANSPORT_1"/>
    <property type="match status" value="1"/>
</dbReference>
<dbReference type="EMBL" id="CP002656">
    <property type="protein sequence ID" value="AEB95289.1"/>
    <property type="molecule type" value="Genomic_DNA"/>
</dbReference>